<gene>
    <name evidence="1" type="ORF">SAMN05443248_3595</name>
</gene>
<sequence length="340" mass="35548">MSNPAPSRVVAASSPAASDNLALYELQKPFVEPLLRLFRLTNTALDALFYDVGVLTRALLAQDTVVNTGATRNVVSSRHPLQVLDLSAATNPSGSIIIVDAQLAPFVRQPFEDMKQFIDYANGVDGAALHTLAITGVGSSAYGAVAFAWDVSTAIGEPVAAVVPGYGLADVVPQALGGWFGFGIYDALQSAAQQVLASFAPSLAMMGKELALSTPGRVLAETGAPVFRHGSAASDDVHAILEAVPAITRLVGHSKGALAIENALRSLSAPRAGGISVFTLGCVIEEEFSDNRYQQTLGWLDALGSLNSWNRTPEHRAFTHHSTNSAIPLSMQVASCVAPG</sequence>
<reference evidence="1 2" key="1">
    <citation type="submission" date="2016-11" db="EMBL/GenBank/DDBJ databases">
        <authorList>
            <person name="Jaros S."/>
            <person name="Januszkiewicz K."/>
            <person name="Wedrychowicz H."/>
        </authorList>
    </citation>
    <scope>NUCLEOTIDE SEQUENCE [LARGE SCALE GENOMIC DNA]</scope>
    <source>
        <strain evidence="1 2">GAS138</strain>
    </source>
</reference>
<protein>
    <submittedName>
        <fullName evidence="1">Uncharacterized protein</fullName>
    </submittedName>
</protein>
<evidence type="ECO:0000313" key="2">
    <source>
        <dbReference type="Proteomes" id="UP000189796"/>
    </source>
</evidence>
<proteinExistence type="predicted"/>
<dbReference type="AlphaFoldDB" id="A0A1M5Q115"/>
<dbReference type="Proteomes" id="UP000189796">
    <property type="component" value="Chromosome I"/>
</dbReference>
<dbReference type="OrthoDB" id="7375665at2"/>
<dbReference type="RefSeq" id="WP_079602569.1">
    <property type="nucleotide sequence ID" value="NZ_LT670817.1"/>
</dbReference>
<organism evidence="1 2">
    <name type="scientific">Bradyrhizobium erythrophlei</name>
    <dbReference type="NCBI Taxonomy" id="1437360"/>
    <lineage>
        <taxon>Bacteria</taxon>
        <taxon>Pseudomonadati</taxon>
        <taxon>Pseudomonadota</taxon>
        <taxon>Alphaproteobacteria</taxon>
        <taxon>Hyphomicrobiales</taxon>
        <taxon>Nitrobacteraceae</taxon>
        <taxon>Bradyrhizobium</taxon>
    </lineage>
</organism>
<name>A0A1M5Q115_9BRAD</name>
<dbReference type="EMBL" id="LT670817">
    <property type="protein sequence ID" value="SHH07596.1"/>
    <property type="molecule type" value="Genomic_DNA"/>
</dbReference>
<accession>A0A1M5Q115</accession>
<evidence type="ECO:0000313" key="1">
    <source>
        <dbReference type="EMBL" id="SHH07596.1"/>
    </source>
</evidence>